<dbReference type="InterPro" id="IPR018060">
    <property type="entry name" value="HTH_AraC"/>
</dbReference>
<dbReference type="Pfam" id="PF12833">
    <property type="entry name" value="HTH_18"/>
    <property type="match status" value="1"/>
</dbReference>
<dbReference type="InterPro" id="IPR041522">
    <property type="entry name" value="CdaR_GGDEF"/>
</dbReference>
<dbReference type="SMART" id="SM00448">
    <property type="entry name" value="REC"/>
    <property type="match status" value="1"/>
</dbReference>
<dbReference type="SUPFAM" id="SSF52172">
    <property type="entry name" value="CheY-like"/>
    <property type="match status" value="1"/>
</dbReference>
<evidence type="ECO:0000256" key="4">
    <source>
        <dbReference type="PROSITE-ProRule" id="PRU00169"/>
    </source>
</evidence>
<dbReference type="Pfam" id="PF00072">
    <property type="entry name" value="Response_reg"/>
    <property type="match status" value="1"/>
</dbReference>
<gene>
    <name evidence="7" type="ORF">E2980_05685</name>
</gene>
<dbReference type="Pfam" id="PF17853">
    <property type="entry name" value="GGDEF_2"/>
    <property type="match status" value="1"/>
</dbReference>
<protein>
    <submittedName>
        <fullName evidence="7">Response regulator</fullName>
    </submittedName>
</protein>
<keyword evidence="8" id="KW-1185">Reference proteome</keyword>
<dbReference type="CDD" id="cd17536">
    <property type="entry name" value="REC_YesN-like"/>
    <property type="match status" value="1"/>
</dbReference>
<evidence type="ECO:0000313" key="8">
    <source>
        <dbReference type="Proteomes" id="UP000297900"/>
    </source>
</evidence>
<dbReference type="AlphaFoldDB" id="A0A4Y8M2Y5"/>
<keyword evidence="4" id="KW-0597">Phosphoprotein</keyword>
<dbReference type="Gene3D" id="3.40.50.2300">
    <property type="match status" value="1"/>
</dbReference>
<dbReference type="OrthoDB" id="9794370at2"/>
<evidence type="ECO:0000259" key="5">
    <source>
        <dbReference type="PROSITE" id="PS01124"/>
    </source>
</evidence>
<dbReference type="PANTHER" id="PTHR43280">
    <property type="entry name" value="ARAC-FAMILY TRANSCRIPTIONAL REGULATOR"/>
    <property type="match status" value="1"/>
</dbReference>
<dbReference type="SUPFAM" id="SSF46689">
    <property type="entry name" value="Homeodomain-like"/>
    <property type="match status" value="2"/>
</dbReference>
<dbReference type="GO" id="GO:0043565">
    <property type="term" value="F:sequence-specific DNA binding"/>
    <property type="evidence" value="ECO:0007669"/>
    <property type="project" value="InterPro"/>
</dbReference>
<comment type="caution">
    <text evidence="7">The sequence shown here is derived from an EMBL/GenBank/DDBJ whole genome shotgun (WGS) entry which is preliminary data.</text>
</comment>
<keyword evidence="1" id="KW-0805">Transcription regulation</keyword>
<dbReference type="RefSeq" id="WP_135151177.1">
    <property type="nucleotide sequence ID" value="NZ_SOMN01000004.1"/>
</dbReference>
<dbReference type="InterPro" id="IPR009057">
    <property type="entry name" value="Homeodomain-like_sf"/>
</dbReference>
<dbReference type="SMART" id="SM00342">
    <property type="entry name" value="HTH_ARAC"/>
    <property type="match status" value="1"/>
</dbReference>
<dbReference type="InterPro" id="IPR020449">
    <property type="entry name" value="Tscrpt_reg_AraC-type_HTH"/>
</dbReference>
<dbReference type="Proteomes" id="UP000297900">
    <property type="component" value="Unassembled WGS sequence"/>
</dbReference>
<evidence type="ECO:0000313" key="7">
    <source>
        <dbReference type="EMBL" id="TFE29484.1"/>
    </source>
</evidence>
<reference evidence="7 8" key="1">
    <citation type="submission" date="2019-03" db="EMBL/GenBank/DDBJ databases">
        <title>Cohnella endophytica sp. nov., a novel endophytic bacterium isolated from bark of Sonneratia apetala.</title>
        <authorList>
            <person name="Tuo L."/>
        </authorList>
    </citation>
    <scope>NUCLEOTIDE SEQUENCE [LARGE SCALE GENOMIC DNA]</scope>
    <source>
        <strain evidence="7 8">CCTCC AB 208254</strain>
    </source>
</reference>
<dbReference type="InterPro" id="IPR001789">
    <property type="entry name" value="Sig_transdc_resp-reg_receiver"/>
</dbReference>
<dbReference type="Gene3D" id="1.10.10.60">
    <property type="entry name" value="Homeodomain-like"/>
    <property type="match status" value="2"/>
</dbReference>
<keyword evidence="2" id="KW-0238">DNA-binding</keyword>
<dbReference type="PANTHER" id="PTHR43280:SF10">
    <property type="entry name" value="REGULATORY PROTEIN POCR"/>
    <property type="match status" value="1"/>
</dbReference>
<feature type="modified residue" description="4-aspartylphosphate" evidence="4">
    <location>
        <position position="55"/>
    </location>
</feature>
<feature type="domain" description="HTH araC/xylS-type" evidence="5">
    <location>
        <begin position="429"/>
        <end position="527"/>
    </location>
</feature>
<evidence type="ECO:0000256" key="3">
    <source>
        <dbReference type="ARBA" id="ARBA00023163"/>
    </source>
</evidence>
<dbReference type="PROSITE" id="PS01124">
    <property type="entry name" value="HTH_ARAC_FAMILY_2"/>
    <property type="match status" value="1"/>
</dbReference>
<organism evidence="7 8">
    <name type="scientific">Cohnella luojiensis</name>
    <dbReference type="NCBI Taxonomy" id="652876"/>
    <lineage>
        <taxon>Bacteria</taxon>
        <taxon>Bacillati</taxon>
        <taxon>Bacillota</taxon>
        <taxon>Bacilli</taxon>
        <taxon>Bacillales</taxon>
        <taxon>Paenibacillaceae</taxon>
        <taxon>Cohnella</taxon>
    </lineage>
</organism>
<dbReference type="EMBL" id="SOMN01000004">
    <property type="protein sequence ID" value="TFE29484.1"/>
    <property type="molecule type" value="Genomic_DNA"/>
</dbReference>
<proteinExistence type="predicted"/>
<keyword evidence="3" id="KW-0804">Transcription</keyword>
<evidence type="ECO:0000256" key="1">
    <source>
        <dbReference type="ARBA" id="ARBA00023015"/>
    </source>
</evidence>
<evidence type="ECO:0000259" key="6">
    <source>
        <dbReference type="PROSITE" id="PS50110"/>
    </source>
</evidence>
<evidence type="ECO:0000256" key="2">
    <source>
        <dbReference type="ARBA" id="ARBA00023125"/>
    </source>
</evidence>
<dbReference type="GO" id="GO:0000160">
    <property type="term" value="P:phosphorelay signal transduction system"/>
    <property type="evidence" value="ECO:0007669"/>
    <property type="project" value="InterPro"/>
</dbReference>
<dbReference type="GO" id="GO:0003700">
    <property type="term" value="F:DNA-binding transcription factor activity"/>
    <property type="evidence" value="ECO:0007669"/>
    <property type="project" value="InterPro"/>
</dbReference>
<name>A0A4Y8M2Y5_9BACL</name>
<dbReference type="PRINTS" id="PR00032">
    <property type="entry name" value="HTHARAC"/>
</dbReference>
<accession>A0A4Y8M2Y5</accession>
<feature type="domain" description="Response regulatory" evidence="6">
    <location>
        <begin position="3"/>
        <end position="120"/>
    </location>
</feature>
<dbReference type="PROSITE" id="PS50110">
    <property type="entry name" value="RESPONSE_REGULATORY"/>
    <property type="match status" value="1"/>
</dbReference>
<sequence>MIRILIVDDEILVRIGLKTIIPIDNDEFQVIGEASNGLEALAILESNPCEIVLLDIRMPEMDGLDLMKRIRERWPSIKCLVLSNHNDFAFVQQALRLGAIEYITKLEINPSELMQKLRAIKEQLLLEKQGQSAYTELEHKVNQYSAEVKEKRLRELVLGHCSRMEIKQVFNEFRIEPFPSPLTVIAIQIESYEELMIHNRFQSERLLNYTVRNVLGEVLKKYGNGELIEIGSGKFVVLTGGEMNADMLVEMHQAIASFLKISIACGVSPAYSDVFALNAAYEKADNVLSYRFYHESGCTLFSEQVGTPSPFPHESWDEEEWKKRLEEQDESGLRQCVQAMAQSAIAAKNIPPAVVREQWVQLLNLFSRSLKAEGLDIYSVKLHEDKYPYHVIRSSEKLQELADWFAGWIPVYFRYKRQHGQERFRPEIQNVIRLIMEQYNMPIKVSDLAGKVGYSENYLSILFKKETGKTITDYITNIRMKTARELLKNPAYKIFEISEQIGYADPNHFSRSFKQIEGMYPTEFRKLYMGRA</sequence>
<dbReference type="InterPro" id="IPR011006">
    <property type="entry name" value="CheY-like_superfamily"/>
</dbReference>